<evidence type="ECO:0000313" key="2">
    <source>
        <dbReference type="EMBL" id="GBO36680.1"/>
    </source>
</evidence>
<evidence type="ECO:0000313" key="3">
    <source>
        <dbReference type="Proteomes" id="UP000499080"/>
    </source>
</evidence>
<evidence type="ECO:0000256" key="1">
    <source>
        <dbReference type="SAM" id="MobiDB-lite"/>
    </source>
</evidence>
<name>A0A4Y2WJX1_ARAVE</name>
<organism evidence="2 3">
    <name type="scientific">Araneus ventricosus</name>
    <name type="common">Orbweaver spider</name>
    <name type="synonym">Epeira ventricosa</name>
    <dbReference type="NCBI Taxonomy" id="182803"/>
    <lineage>
        <taxon>Eukaryota</taxon>
        <taxon>Metazoa</taxon>
        <taxon>Ecdysozoa</taxon>
        <taxon>Arthropoda</taxon>
        <taxon>Chelicerata</taxon>
        <taxon>Arachnida</taxon>
        <taxon>Araneae</taxon>
        <taxon>Araneomorphae</taxon>
        <taxon>Entelegynae</taxon>
        <taxon>Araneoidea</taxon>
        <taxon>Araneidae</taxon>
        <taxon>Araneus</taxon>
    </lineage>
</organism>
<sequence>MSRGSSKEIFTANQNVEGNKSIWPTLNERPTYQQQPPTAFDKLKKAKNRTAEAEGRRKAGLQYIQKRSVKRKSHDDTPRNARARGAK</sequence>
<reference evidence="2 3" key="1">
    <citation type="journal article" date="2019" name="Sci. Rep.">
        <title>Orb-weaving spider Araneus ventricosus genome elucidates the spidroin gene catalogue.</title>
        <authorList>
            <person name="Kono N."/>
            <person name="Nakamura H."/>
            <person name="Ohtoshi R."/>
            <person name="Moran D.A.P."/>
            <person name="Shinohara A."/>
            <person name="Yoshida Y."/>
            <person name="Fujiwara M."/>
            <person name="Mori M."/>
            <person name="Tomita M."/>
            <person name="Arakawa K."/>
        </authorList>
    </citation>
    <scope>NUCLEOTIDE SEQUENCE [LARGE SCALE GENOMIC DNA]</scope>
</reference>
<keyword evidence="3" id="KW-1185">Reference proteome</keyword>
<dbReference type="Proteomes" id="UP000499080">
    <property type="component" value="Unassembled WGS sequence"/>
</dbReference>
<accession>A0A4Y2WJX1</accession>
<gene>
    <name evidence="2" type="ORF">AVEN_196527_1</name>
</gene>
<protein>
    <submittedName>
        <fullName evidence="2">Uncharacterized protein</fullName>
    </submittedName>
</protein>
<dbReference type="AlphaFoldDB" id="A0A4Y2WJX1"/>
<comment type="caution">
    <text evidence="2">The sequence shown here is derived from an EMBL/GenBank/DDBJ whole genome shotgun (WGS) entry which is preliminary data.</text>
</comment>
<feature type="compositionally biased region" description="Polar residues" evidence="1">
    <location>
        <begin position="20"/>
        <end position="37"/>
    </location>
</feature>
<feature type="region of interest" description="Disordered" evidence="1">
    <location>
        <begin position="20"/>
        <end position="87"/>
    </location>
</feature>
<dbReference type="EMBL" id="BGPR01060933">
    <property type="protein sequence ID" value="GBO36680.1"/>
    <property type="molecule type" value="Genomic_DNA"/>
</dbReference>
<proteinExistence type="predicted"/>